<accession>A0A7W4JSP2</accession>
<dbReference type="SUPFAM" id="SSF46785">
    <property type="entry name" value="Winged helix' DNA-binding domain"/>
    <property type="match status" value="1"/>
</dbReference>
<evidence type="ECO:0000256" key="2">
    <source>
        <dbReference type="ARBA" id="ARBA00023015"/>
    </source>
</evidence>
<dbReference type="GO" id="GO:0003700">
    <property type="term" value="F:DNA-binding transcription factor activity"/>
    <property type="evidence" value="ECO:0007669"/>
    <property type="project" value="InterPro"/>
</dbReference>
<comment type="similarity">
    <text evidence="1">Belongs to the LysR transcriptional regulatory family.</text>
</comment>
<keyword evidence="7" id="KW-1185">Reference proteome</keyword>
<dbReference type="PANTHER" id="PTHR30419:SF8">
    <property type="entry name" value="NITROGEN ASSIMILATION TRANSCRIPTIONAL ACTIVATOR-RELATED"/>
    <property type="match status" value="1"/>
</dbReference>
<dbReference type="Pfam" id="PF03466">
    <property type="entry name" value="LysR_substrate"/>
    <property type="match status" value="1"/>
</dbReference>
<dbReference type="InterPro" id="IPR050950">
    <property type="entry name" value="HTH-type_LysR_regulators"/>
</dbReference>
<keyword evidence="4" id="KW-0804">Transcription</keyword>
<evidence type="ECO:0000256" key="3">
    <source>
        <dbReference type="ARBA" id="ARBA00023125"/>
    </source>
</evidence>
<organism evidence="6 7">
    <name type="scientific">Gluconacetobacter azotocaptans</name>
    <dbReference type="NCBI Taxonomy" id="142834"/>
    <lineage>
        <taxon>Bacteria</taxon>
        <taxon>Pseudomonadati</taxon>
        <taxon>Pseudomonadota</taxon>
        <taxon>Alphaproteobacteria</taxon>
        <taxon>Acetobacterales</taxon>
        <taxon>Acetobacteraceae</taxon>
        <taxon>Gluconacetobacter</taxon>
    </lineage>
</organism>
<keyword evidence="2" id="KW-0805">Transcription regulation</keyword>
<protein>
    <submittedName>
        <fullName evidence="6">LysR family transcriptional regulator</fullName>
    </submittedName>
</protein>
<dbReference type="PANTHER" id="PTHR30419">
    <property type="entry name" value="HTH-TYPE TRANSCRIPTIONAL REGULATOR YBHD"/>
    <property type="match status" value="1"/>
</dbReference>
<comment type="caution">
    <text evidence="6">The sequence shown here is derived from an EMBL/GenBank/DDBJ whole genome shotgun (WGS) entry which is preliminary data.</text>
</comment>
<dbReference type="PROSITE" id="PS50931">
    <property type="entry name" value="HTH_LYSR"/>
    <property type="match status" value="1"/>
</dbReference>
<dbReference type="Gene3D" id="1.10.10.10">
    <property type="entry name" value="Winged helix-like DNA-binding domain superfamily/Winged helix DNA-binding domain"/>
    <property type="match status" value="1"/>
</dbReference>
<dbReference type="SUPFAM" id="SSF53850">
    <property type="entry name" value="Periplasmic binding protein-like II"/>
    <property type="match status" value="1"/>
</dbReference>
<evidence type="ECO:0000259" key="5">
    <source>
        <dbReference type="PROSITE" id="PS50931"/>
    </source>
</evidence>
<dbReference type="Gene3D" id="3.40.190.290">
    <property type="match status" value="1"/>
</dbReference>
<sequence>MHVKALLYFQVLARTGSLRRAAQKLDITPTALTRQIENLEHFFGAPLIEREQQGVRLTAAGEVVAERAGLVARELDSLRARVDDLKGLRSGTVTIRASGSPVSSVLAPALAALHQEFPGLRFNVETAGGPSIGAALTSGEVDLGLTLFAPSLSELTICSRLHVVHSAIMAPSHPLAGRRELFLEDVRAHALSIPDCSYFVRRAFDRVIPPNEAGFDPIFMTGSFELQLDLAMRGSAVLFLPEICCRTPIERNLLRAVPLAGPLQVPTALDLLRATNRPLSFAARMVANRIGRIMTTFA</sequence>
<dbReference type="InterPro" id="IPR036388">
    <property type="entry name" value="WH-like_DNA-bd_sf"/>
</dbReference>
<reference evidence="6 7" key="1">
    <citation type="submission" date="2020-04" db="EMBL/GenBank/DDBJ databases">
        <title>Description of novel Gluconacetobacter.</title>
        <authorList>
            <person name="Sombolestani A."/>
        </authorList>
    </citation>
    <scope>NUCLEOTIDE SEQUENCE [LARGE SCALE GENOMIC DNA]</scope>
    <source>
        <strain evidence="6 7">LMG 21311</strain>
    </source>
</reference>
<feature type="domain" description="HTH lysR-type" evidence="5">
    <location>
        <begin position="1"/>
        <end position="58"/>
    </location>
</feature>
<keyword evidence="3" id="KW-0238">DNA-binding</keyword>
<dbReference type="GO" id="GO:0005829">
    <property type="term" value="C:cytosol"/>
    <property type="evidence" value="ECO:0007669"/>
    <property type="project" value="TreeGrafter"/>
</dbReference>
<dbReference type="Pfam" id="PF00126">
    <property type="entry name" value="HTH_1"/>
    <property type="match status" value="1"/>
</dbReference>
<evidence type="ECO:0000256" key="1">
    <source>
        <dbReference type="ARBA" id="ARBA00009437"/>
    </source>
</evidence>
<dbReference type="EMBL" id="JABEQF010000005">
    <property type="protein sequence ID" value="MBB2190165.1"/>
    <property type="molecule type" value="Genomic_DNA"/>
</dbReference>
<evidence type="ECO:0000256" key="4">
    <source>
        <dbReference type="ARBA" id="ARBA00023163"/>
    </source>
</evidence>
<dbReference type="RefSeq" id="WP_183119280.1">
    <property type="nucleotide sequence ID" value="NZ_JABEQF010000005.1"/>
</dbReference>
<proteinExistence type="inferred from homology"/>
<dbReference type="InterPro" id="IPR036390">
    <property type="entry name" value="WH_DNA-bd_sf"/>
</dbReference>
<dbReference type="InterPro" id="IPR005119">
    <property type="entry name" value="LysR_subst-bd"/>
</dbReference>
<dbReference type="GO" id="GO:0003677">
    <property type="term" value="F:DNA binding"/>
    <property type="evidence" value="ECO:0007669"/>
    <property type="project" value="UniProtKB-KW"/>
</dbReference>
<evidence type="ECO:0000313" key="6">
    <source>
        <dbReference type="EMBL" id="MBB2190165.1"/>
    </source>
</evidence>
<gene>
    <name evidence="6" type="ORF">HLH34_09305</name>
</gene>
<dbReference type="AlphaFoldDB" id="A0A7W4JSP2"/>
<dbReference type="InterPro" id="IPR000847">
    <property type="entry name" value="LysR_HTH_N"/>
</dbReference>
<dbReference type="Proteomes" id="UP000555756">
    <property type="component" value="Unassembled WGS sequence"/>
</dbReference>
<name>A0A7W4JSP2_9PROT</name>
<evidence type="ECO:0000313" key="7">
    <source>
        <dbReference type="Proteomes" id="UP000555756"/>
    </source>
</evidence>